<evidence type="ECO:0000256" key="3">
    <source>
        <dbReference type="ARBA" id="ARBA00022475"/>
    </source>
</evidence>
<evidence type="ECO:0000256" key="1">
    <source>
        <dbReference type="ARBA" id="ARBA00004651"/>
    </source>
</evidence>
<dbReference type="RefSeq" id="WP_198739380.1">
    <property type="nucleotide sequence ID" value="NZ_JAEIOS010000015.1"/>
</dbReference>
<dbReference type="Proteomes" id="UP000645966">
    <property type="component" value="Unassembled WGS sequence"/>
</dbReference>
<evidence type="ECO:0000256" key="7">
    <source>
        <dbReference type="ARBA" id="ARBA00023136"/>
    </source>
</evidence>
<dbReference type="PANTHER" id="PTHR32024">
    <property type="entry name" value="TRK SYSTEM POTASSIUM UPTAKE PROTEIN TRKG-RELATED"/>
    <property type="match status" value="1"/>
</dbReference>
<evidence type="ECO:0000256" key="5">
    <source>
        <dbReference type="ARBA" id="ARBA00022989"/>
    </source>
</evidence>
<dbReference type="InterPro" id="IPR003445">
    <property type="entry name" value="Cat_transpt"/>
</dbReference>
<evidence type="ECO:0000313" key="9">
    <source>
        <dbReference type="EMBL" id="MBI8990385.1"/>
    </source>
</evidence>
<organism evidence="9 10">
    <name type="scientific">Corynebacterium meridianum</name>
    <dbReference type="NCBI Taxonomy" id="2765363"/>
    <lineage>
        <taxon>Bacteria</taxon>
        <taxon>Bacillati</taxon>
        <taxon>Actinomycetota</taxon>
        <taxon>Actinomycetes</taxon>
        <taxon>Mycobacteriales</taxon>
        <taxon>Corynebacteriaceae</taxon>
        <taxon>Corynebacterium</taxon>
    </lineage>
</organism>
<accession>A0A934I328</accession>
<feature type="transmembrane region" description="Helical" evidence="8">
    <location>
        <begin position="311"/>
        <end position="342"/>
    </location>
</feature>
<feature type="transmembrane region" description="Helical" evidence="8">
    <location>
        <begin position="20"/>
        <end position="40"/>
    </location>
</feature>
<keyword evidence="6" id="KW-0406">Ion transport</keyword>
<evidence type="ECO:0000256" key="4">
    <source>
        <dbReference type="ARBA" id="ARBA00022692"/>
    </source>
</evidence>
<comment type="caution">
    <text evidence="9">The sequence shown here is derived from an EMBL/GenBank/DDBJ whole genome shotgun (WGS) entry which is preliminary data.</text>
</comment>
<reference evidence="9" key="1">
    <citation type="submission" date="2020-12" db="EMBL/GenBank/DDBJ databases">
        <title>Genome public.</title>
        <authorList>
            <person name="Sun Q."/>
        </authorList>
    </citation>
    <scope>NUCLEOTIDE SEQUENCE</scope>
    <source>
        <strain evidence="9">CCM 8863</strain>
    </source>
</reference>
<keyword evidence="4 8" id="KW-0812">Transmembrane</keyword>
<keyword evidence="3" id="KW-1003">Cell membrane</keyword>
<feature type="transmembrane region" description="Helical" evidence="8">
    <location>
        <begin position="52"/>
        <end position="71"/>
    </location>
</feature>
<evidence type="ECO:0000256" key="2">
    <source>
        <dbReference type="ARBA" id="ARBA00022448"/>
    </source>
</evidence>
<keyword evidence="5 8" id="KW-1133">Transmembrane helix</keyword>
<feature type="transmembrane region" description="Helical" evidence="8">
    <location>
        <begin position="134"/>
        <end position="155"/>
    </location>
</feature>
<dbReference type="GO" id="GO:0005886">
    <property type="term" value="C:plasma membrane"/>
    <property type="evidence" value="ECO:0007669"/>
    <property type="project" value="UniProtKB-SubCell"/>
</dbReference>
<comment type="subcellular location">
    <subcellularLocation>
        <location evidence="1">Cell membrane</location>
        <topology evidence="1">Multi-pass membrane protein</topology>
    </subcellularLocation>
</comment>
<feature type="transmembrane region" description="Helical" evidence="8">
    <location>
        <begin position="244"/>
        <end position="263"/>
    </location>
</feature>
<dbReference type="AlphaFoldDB" id="A0A934I328"/>
<dbReference type="PANTHER" id="PTHR32024:SF1">
    <property type="entry name" value="KTR SYSTEM POTASSIUM UPTAKE PROTEIN B"/>
    <property type="match status" value="1"/>
</dbReference>
<name>A0A934I328_9CORY</name>
<keyword evidence="7 8" id="KW-0472">Membrane</keyword>
<sequence length="460" mass="48269">MSRTSPRRGSGPPPRPLSPARLVAGAFAVLITVGTLLLLLPASRVGDGGADVVTALFTATSAVCLTGLIVVDTATYWSHFGQAVIVVLIQLGGLGIMTLATFTSWVIAGRIGVKSRLNAAAEGRGIHLGDVRTLLVATVTFTFVAEFVVAVLLTLRFHSYGFDWLASIWEGGFHAVSAFNNAGFGLRSDNLVPYARDSGIVLPVAGAIIIGGLGYPVLLEIALRTRRRTQGISRLPQMSLTARFALTGTTILLMTGWVGYAVLEWRGVFAEFSLGDKLLNSFFQSVTTRTAGFNTVDLGEFHPSSLLLTDVLMFVGGGSGGTAGGVKVTTVAVLVAVVMAEIRGAEHVSAYSRRIPQRTIRQALTVIVLAGVSVAGSIGVMLLLAPEIETNRIVFEVVSAFATVGLSTGITADLPAGGQLLLVPLMYAGRIGPITLVAALAARNRNGILYSHPVERPHIG</sequence>
<proteinExistence type="predicted"/>
<protein>
    <submittedName>
        <fullName evidence="9">TrkH family potassium uptake protein</fullName>
    </submittedName>
</protein>
<feature type="transmembrane region" description="Helical" evidence="8">
    <location>
        <begin position="200"/>
        <end position="223"/>
    </location>
</feature>
<evidence type="ECO:0000256" key="8">
    <source>
        <dbReference type="SAM" id="Phobius"/>
    </source>
</evidence>
<dbReference type="Pfam" id="PF02386">
    <property type="entry name" value="TrkH"/>
    <property type="match status" value="1"/>
</dbReference>
<dbReference type="GO" id="GO:0008324">
    <property type="term" value="F:monoatomic cation transmembrane transporter activity"/>
    <property type="evidence" value="ECO:0007669"/>
    <property type="project" value="InterPro"/>
</dbReference>
<evidence type="ECO:0000313" key="10">
    <source>
        <dbReference type="Proteomes" id="UP000645966"/>
    </source>
</evidence>
<keyword evidence="2" id="KW-0813">Transport</keyword>
<evidence type="ECO:0000256" key="6">
    <source>
        <dbReference type="ARBA" id="ARBA00023065"/>
    </source>
</evidence>
<feature type="transmembrane region" description="Helical" evidence="8">
    <location>
        <begin position="421"/>
        <end position="442"/>
    </location>
</feature>
<feature type="transmembrane region" description="Helical" evidence="8">
    <location>
        <begin position="363"/>
        <end position="385"/>
    </location>
</feature>
<dbReference type="EMBL" id="JAEIOS010000015">
    <property type="protein sequence ID" value="MBI8990385.1"/>
    <property type="molecule type" value="Genomic_DNA"/>
</dbReference>
<gene>
    <name evidence="9" type="ORF">JDV75_11535</name>
</gene>
<dbReference type="GO" id="GO:0030001">
    <property type="term" value="P:metal ion transport"/>
    <property type="evidence" value="ECO:0007669"/>
    <property type="project" value="UniProtKB-ARBA"/>
</dbReference>
<keyword evidence="10" id="KW-1185">Reference proteome</keyword>
<feature type="transmembrane region" description="Helical" evidence="8">
    <location>
        <begin position="83"/>
        <end position="108"/>
    </location>
</feature>